<proteinExistence type="predicted"/>
<dbReference type="EMBL" id="JNSL01000012">
    <property type="protein sequence ID" value="KGA21178.1"/>
    <property type="molecule type" value="Genomic_DNA"/>
</dbReference>
<accession>A0A094SR23</accession>
<feature type="region of interest" description="Disordered" evidence="1">
    <location>
        <begin position="244"/>
        <end position="268"/>
    </location>
</feature>
<evidence type="ECO:0000256" key="1">
    <source>
        <dbReference type="SAM" id="MobiDB-lite"/>
    </source>
</evidence>
<evidence type="ECO:0000313" key="2">
    <source>
        <dbReference type="EMBL" id="KGA21178.1"/>
    </source>
</evidence>
<name>A0A094SR23_9ZZZZ</name>
<gene>
    <name evidence="2" type="ORF">GM51_3395</name>
</gene>
<protein>
    <submittedName>
        <fullName evidence="2">Uncharacterized protein</fullName>
    </submittedName>
</protein>
<reference evidence="2" key="1">
    <citation type="submission" date="2014-06" db="EMBL/GenBank/DDBJ databases">
        <title>Key roles for freshwater Actinobacteria revealed by deep metagenomic sequencing.</title>
        <authorList>
            <person name="Ghai R."/>
            <person name="Mizuno C.M."/>
            <person name="Picazo A."/>
            <person name="Camacho A."/>
            <person name="Rodriguez-Valera F."/>
        </authorList>
    </citation>
    <scope>NUCLEOTIDE SEQUENCE</scope>
</reference>
<organism evidence="2">
    <name type="scientific">freshwater metagenome</name>
    <dbReference type="NCBI Taxonomy" id="449393"/>
    <lineage>
        <taxon>unclassified sequences</taxon>
        <taxon>metagenomes</taxon>
        <taxon>ecological metagenomes</taxon>
    </lineage>
</organism>
<sequence length="268" mass="27786">MFTRRFAVIGATALALVAGVTGTPLAAYAATSSVVPTSNTVESQDCHDPSRTSNKRYMFDGDVITVNFLNCNTNYAYGYSSPYPTYAINYGDVYVNVASSDGGPTGPVAPVAGANYSVPAFDRNCVKVSPTAADPVNWSSISPNIPRITSTMTSAVTAEYGTFIYDKGTACGGASGFDRQQIVYGMLPVQPQVTTAFAAPSALLNSPVSLVITVSNTQVFRAGTYGTFTGLGFTLALPAGATGDASGASTTCRGASAVRGTRPRRRAQ</sequence>
<dbReference type="AlphaFoldDB" id="A0A094SR23"/>
<comment type="caution">
    <text evidence="2">The sequence shown here is derived from an EMBL/GenBank/DDBJ whole genome shotgun (WGS) entry which is preliminary data.</text>
</comment>